<evidence type="ECO:0000256" key="1">
    <source>
        <dbReference type="SAM" id="Phobius"/>
    </source>
</evidence>
<organism evidence="2 3">
    <name type="scientific">Gelatiniphilus marinus</name>
    <dbReference type="NCBI Taxonomy" id="1759464"/>
    <lineage>
        <taxon>Bacteria</taxon>
        <taxon>Pseudomonadati</taxon>
        <taxon>Bacteroidota</taxon>
        <taxon>Flavobacteriia</taxon>
        <taxon>Flavobacteriales</taxon>
        <taxon>Flavobacteriaceae</taxon>
        <taxon>Gelatiniphilus</taxon>
    </lineage>
</organism>
<protein>
    <recommendedName>
        <fullName evidence="4">DUF4258 domain-containing protein</fullName>
    </recommendedName>
</protein>
<sequence length="125" mass="13908">MKLIQRIGYYLGGFSLGLIILAFFLNGKKVSCNYGPQARVIKRINTKPLQFSPDILKAISSEEIDTNGLKVFMIKGDIDFGNSKAQQKPCATYMLEGELNTREAQAIIVFCHNDSIATLTNLSFK</sequence>
<evidence type="ECO:0008006" key="4">
    <source>
        <dbReference type="Google" id="ProtNLM"/>
    </source>
</evidence>
<evidence type="ECO:0000313" key="3">
    <source>
        <dbReference type="Proteomes" id="UP001597441"/>
    </source>
</evidence>
<keyword evidence="3" id="KW-1185">Reference proteome</keyword>
<dbReference type="Proteomes" id="UP001597441">
    <property type="component" value="Unassembled WGS sequence"/>
</dbReference>
<comment type="caution">
    <text evidence="2">The sequence shown here is derived from an EMBL/GenBank/DDBJ whole genome shotgun (WGS) entry which is preliminary data.</text>
</comment>
<reference evidence="3" key="1">
    <citation type="journal article" date="2019" name="Int. J. Syst. Evol. Microbiol.">
        <title>The Global Catalogue of Microorganisms (GCM) 10K type strain sequencing project: providing services to taxonomists for standard genome sequencing and annotation.</title>
        <authorList>
            <consortium name="The Broad Institute Genomics Platform"/>
            <consortium name="The Broad Institute Genome Sequencing Center for Infectious Disease"/>
            <person name="Wu L."/>
            <person name="Ma J."/>
        </authorList>
    </citation>
    <scope>NUCLEOTIDE SEQUENCE [LARGE SCALE GENOMIC DNA]</scope>
    <source>
        <strain evidence="3">KCTC 42903</strain>
    </source>
</reference>
<feature type="transmembrane region" description="Helical" evidence="1">
    <location>
        <begin position="7"/>
        <end position="25"/>
    </location>
</feature>
<evidence type="ECO:0000313" key="2">
    <source>
        <dbReference type="EMBL" id="MFD2534094.1"/>
    </source>
</evidence>
<dbReference type="RefSeq" id="WP_388013976.1">
    <property type="nucleotide sequence ID" value="NZ_JBHUDT010000001.1"/>
</dbReference>
<gene>
    <name evidence="2" type="ORF">ACFSQS_03170</name>
</gene>
<keyword evidence="1" id="KW-1133">Transmembrane helix</keyword>
<name>A0ABW5JR88_9FLAO</name>
<keyword evidence="1" id="KW-0812">Transmembrane</keyword>
<accession>A0ABW5JR88</accession>
<proteinExistence type="predicted"/>
<dbReference type="EMBL" id="JBHULK010000001">
    <property type="protein sequence ID" value="MFD2534094.1"/>
    <property type="molecule type" value="Genomic_DNA"/>
</dbReference>
<keyword evidence="1" id="KW-0472">Membrane</keyword>